<protein>
    <submittedName>
        <fullName evidence="1">Uncharacterized protein</fullName>
    </submittedName>
</protein>
<accession>A0ABX4EKW5</accession>
<reference evidence="1 2" key="1">
    <citation type="submission" date="2017-08" db="EMBL/GenBank/DDBJ databases">
        <title>Comparative genomics of non-oral Prevotella species.</title>
        <authorList>
            <person name="Accetto T."/>
            <person name="Nograsek B."/>
            <person name="Avgustin G."/>
        </authorList>
    </citation>
    <scope>NUCLEOTIDE SEQUENCE [LARGE SCALE GENOMIC DNA]</scope>
    <source>
        <strain evidence="1 2">TC1-1</strain>
    </source>
</reference>
<evidence type="ECO:0000313" key="1">
    <source>
        <dbReference type="EMBL" id="OYP57484.1"/>
    </source>
</evidence>
<keyword evidence="2" id="KW-1185">Reference proteome</keyword>
<gene>
    <name evidence="1" type="ORF">CIK91_00170</name>
</gene>
<dbReference type="Proteomes" id="UP000216189">
    <property type="component" value="Unassembled WGS sequence"/>
</dbReference>
<proteinExistence type="predicted"/>
<organism evidence="1 2">
    <name type="scientific">Segatella bryantii</name>
    <name type="common">Prevotella bryantii</name>
    <dbReference type="NCBI Taxonomy" id="77095"/>
    <lineage>
        <taxon>Bacteria</taxon>
        <taxon>Pseudomonadati</taxon>
        <taxon>Bacteroidota</taxon>
        <taxon>Bacteroidia</taxon>
        <taxon>Bacteroidales</taxon>
        <taxon>Prevotellaceae</taxon>
        <taxon>Segatella</taxon>
    </lineage>
</organism>
<dbReference type="EMBL" id="NPJF01000001">
    <property type="protein sequence ID" value="OYP57484.1"/>
    <property type="molecule type" value="Genomic_DNA"/>
</dbReference>
<name>A0ABX4EKW5_SEGBR</name>
<comment type="caution">
    <text evidence="1">The sequence shown here is derived from an EMBL/GenBank/DDBJ whole genome shotgun (WGS) entry which is preliminary data.</text>
</comment>
<sequence length="338" mass="36769">MKDGETVLVENTDYTVTAPSDPVQDSGNHAYTITGMGNYAGSKEVMFTITPYLADQFGAVYVYEDQNGKTALLEGTSVDPVDIPSVINKTVNHVTSNRVFTPGKASTVMLPFNYECSGEEGGTFYKFVDVKKENNEWVATMQETGNDANNEGTLIANTPYLFMPTATEMSFPNINGSVTLSTEGGGNCETADPGSHWTFQGTYWFKEWNYTAEELGRAYGFAGVAKDGINVGDFVRVDNGAKIRPMRAYLLWNDMPNAANARALTRGTAATEEELPQSITVRLVGSNGEVTSIGTLDSETGEMTFDSEAWYTLDGVRLSGKPTKKGLYINNGKKIVIK</sequence>
<evidence type="ECO:0000313" key="2">
    <source>
        <dbReference type="Proteomes" id="UP000216189"/>
    </source>
</evidence>